<dbReference type="EMBL" id="CP017076">
    <property type="protein sequence ID" value="AOR79669.1"/>
    <property type="molecule type" value="Genomic_DNA"/>
</dbReference>
<evidence type="ECO:0000313" key="3">
    <source>
        <dbReference type="EMBL" id="AOR79669.1"/>
    </source>
</evidence>
<dbReference type="Proteomes" id="UP000024329">
    <property type="component" value="Unassembled WGS sequence"/>
</dbReference>
<dbReference type="SUPFAM" id="SSF89000">
    <property type="entry name" value="post-HMGL domain-like"/>
    <property type="match status" value="1"/>
</dbReference>
<gene>
    <name evidence="3" type="ORF">BES08_23055</name>
    <name evidence="4" type="ORF">BV97_05225</name>
</gene>
<dbReference type="GO" id="GO:0004736">
    <property type="term" value="F:pyruvate carboxylase activity"/>
    <property type="evidence" value="ECO:0007669"/>
    <property type="project" value="TreeGrafter"/>
</dbReference>
<dbReference type="GO" id="GO:0006094">
    <property type="term" value="P:gluconeogenesis"/>
    <property type="evidence" value="ECO:0007669"/>
    <property type="project" value="TreeGrafter"/>
</dbReference>
<keyword evidence="3" id="KW-0614">Plasmid</keyword>
<reference evidence="4 5" key="1">
    <citation type="submission" date="2014-03" db="EMBL/GenBank/DDBJ databases">
        <title>Whole genome sequence of Novosphingobium resinovorum KF1.</title>
        <authorList>
            <person name="Gan H.M."/>
            <person name="Gan H.Y."/>
            <person name="Chew T.H."/>
            <person name="Savka M.A."/>
        </authorList>
    </citation>
    <scope>NUCLEOTIDE SEQUENCE [LARGE SCALE GENOMIC DNA]</scope>
    <source>
        <strain evidence="4 5">KF1</strain>
    </source>
</reference>
<dbReference type="GO" id="GO:0005737">
    <property type="term" value="C:cytoplasm"/>
    <property type="evidence" value="ECO:0007669"/>
    <property type="project" value="TreeGrafter"/>
</dbReference>
<evidence type="ECO:0000256" key="1">
    <source>
        <dbReference type="SAM" id="MobiDB-lite"/>
    </source>
</evidence>
<dbReference type="KEGG" id="nre:BES08_23055"/>
<dbReference type="OrthoDB" id="9769961at2"/>
<reference evidence="3" key="2">
    <citation type="submission" date="2016-08" db="EMBL/GenBank/DDBJ databases">
        <authorList>
            <person name="Seilhamer J.J."/>
        </authorList>
    </citation>
    <scope>NUCLEOTIDE SEQUENCE [LARGE SCALE GENOMIC DNA]</scope>
    <source>
        <strain evidence="3">SA1</strain>
        <plasmid evidence="3">pSA1</plasmid>
    </source>
</reference>
<dbReference type="Pfam" id="PF02436">
    <property type="entry name" value="PYC_OADA"/>
    <property type="match status" value="1"/>
</dbReference>
<feature type="domain" description="Pyruvate carboxyltransferase" evidence="2">
    <location>
        <begin position="4"/>
        <end position="266"/>
    </location>
</feature>
<dbReference type="InterPro" id="IPR013785">
    <property type="entry name" value="Aldolase_TIM"/>
</dbReference>
<dbReference type="PANTHER" id="PTHR43778:SF2">
    <property type="entry name" value="PYRUVATE CARBOXYLASE, MITOCHONDRIAL"/>
    <property type="match status" value="1"/>
</dbReference>
<dbReference type="AlphaFoldDB" id="A0A031JD94"/>
<evidence type="ECO:0000313" key="5">
    <source>
        <dbReference type="Proteomes" id="UP000024329"/>
    </source>
</evidence>
<reference evidence="6" key="3">
    <citation type="journal article" date="2017" name="J. Biotechnol.">
        <title>Complete genome sequence of Novosphingobium resinovorum SA1, a versatile xenobiotic-degrading bacterium capable of utilizing sulfanilic acid.</title>
        <authorList>
            <person name="Hegedus B."/>
            <person name="Kos P.B."/>
            <person name="Balint B."/>
            <person name="Maroti G."/>
            <person name="Gan H.M."/>
            <person name="Perei K."/>
            <person name="Rakhely G."/>
        </authorList>
    </citation>
    <scope>NUCLEOTIDE SEQUENCE [LARGE SCALE GENOMIC DNA]</scope>
    <source>
        <strain evidence="6">SA1</strain>
    </source>
</reference>
<dbReference type="PROSITE" id="PS50991">
    <property type="entry name" value="PYR_CT"/>
    <property type="match status" value="1"/>
</dbReference>
<dbReference type="EMBL" id="JFYZ01000060">
    <property type="protein sequence ID" value="EZP71232.1"/>
    <property type="molecule type" value="Genomic_DNA"/>
</dbReference>
<dbReference type="InterPro" id="IPR003379">
    <property type="entry name" value="Carboxylase_cons_dom"/>
</dbReference>
<dbReference type="InterPro" id="IPR055268">
    <property type="entry name" value="PCB-like"/>
</dbReference>
<dbReference type="InterPro" id="IPR000891">
    <property type="entry name" value="PYR_CT"/>
</dbReference>
<keyword evidence="3" id="KW-0670">Pyruvate</keyword>
<organism evidence="4 5">
    <name type="scientific">Novosphingobium resinovorum</name>
    <dbReference type="NCBI Taxonomy" id="158500"/>
    <lineage>
        <taxon>Bacteria</taxon>
        <taxon>Pseudomonadati</taxon>
        <taxon>Pseudomonadota</taxon>
        <taxon>Alphaproteobacteria</taxon>
        <taxon>Sphingomonadales</taxon>
        <taxon>Sphingomonadaceae</taxon>
        <taxon>Novosphingobium</taxon>
    </lineage>
</organism>
<sequence>MAHIQFLDETLRDGQQSLWGMRMQAGMALPVAPLIDRTGYQIISLAGSSLFEVLIRHCQEDPWAGLDLLVKAMPDTPLRAGCRSNGSVTFGFTPDALMDIWVDRLCAHGIRSFWLYDVLFNIDKMHRLARIAKRHQCQVAGTMLFTLSPVHDDAYYADKADKLSALDEVDSLLLYDTGGVLDRDRISTLVPAIKAKARGKPIEMHANNMLGQSAKSYIDAIEFGVTTIHTAVRPMANGPSIPSVEIMARNVEMLGHTHNLDTSLFKPVADHFEKVGKAAGFLVNQHFEYDVTSLKHQIPGGMMGTLRAQLVQQNMLDRLPDVLEEVARVRRELGYPGMATPFAQLVGTLAVLNIVTGKRYSVVPDEVIQYAAGFYGEPVAPIDADVLDRILSKPRAKEILASPPEQPDREELHRRHGTGGDDDELLLRALVPSADIDRMRLSGAPRRDYPTLSSPELDQVARLMKVANLPLVQLRSSQLELSMRQ</sequence>
<protein>
    <submittedName>
        <fullName evidence="4">Putative carboxyltransferase</fullName>
    </submittedName>
    <submittedName>
        <fullName evidence="3">Pyruvate carboxylase</fullName>
    </submittedName>
</protein>
<evidence type="ECO:0000259" key="2">
    <source>
        <dbReference type="PROSITE" id="PS50991"/>
    </source>
</evidence>
<dbReference type="PATRIC" id="fig|158500.4.peg.5303"/>
<feature type="region of interest" description="Disordered" evidence="1">
    <location>
        <begin position="397"/>
        <end position="424"/>
    </location>
</feature>
<dbReference type="eggNOG" id="COG5016">
    <property type="taxonomic scope" value="Bacteria"/>
</dbReference>
<evidence type="ECO:0000313" key="6">
    <source>
        <dbReference type="Proteomes" id="UP000094626"/>
    </source>
</evidence>
<accession>A0A031JD94</accession>
<geneLocation type="plasmid" evidence="3 6">
    <name>pSA1</name>
</geneLocation>
<evidence type="ECO:0000313" key="4">
    <source>
        <dbReference type="EMBL" id="EZP71232.1"/>
    </source>
</evidence>
<dbReference type="RefSeq" id="WP_036530123.1">
    <property type="nucleotide sequence ID" value="NZ_CP017076.1"/>
</dbReference>
<dbReference type="GO" id="GO:0016740">
    <property type="term" value="F:transferase activity"/>
    <property type="evidence" value="ECO:0007669"/>
    <property type="project" value="UniProtKB-KW"/>
</dbReference>
<keyword evidence="6" id="KW-1185">Reference proteome</keyword>
<dbReference type="Proteomes" id="UP000094626">
    <property type="component" value="Plasmid pSA1"/>
</dbReference>
<name>A0A031JD94_9SPHN</name>
<dbReference type="SUPFAM" id="SSF51569">
    <property type="entry name" value="Aldolase"/>
    <property type="match status" value="1"/>
</dbReference>
<keyword evidence="4" id="KW-0808">Transferase</keyword>
<dbReference type="PANTHER" id="PTHR43778">
    <property type="entry name" value="PYRUVATE CARBOXYLASE"/>
    <property type="match status" value="1"/>
</dbReference>
<proteinExistence type="predicted"/>
<dbReference type="Gene3D" id="3.20.20.70">
    <property type="entry name" value="Aldolase class I"/>
    <property type="match status" value="1"/>
</dbReference>